<evidence type="ECO:0000259" key="2">
    <source>
        <dbReference type="SMART" id="SM00278"/>
    </source>
</evidence>
<dbReference type="SMART" id="SM00278">
    <property type="entry name" value="HhH1"/>
    <property type="match status" value="2"/>
</dbReference>
<keyword evidence="1" id="KW-1133">Transmembrane helix</keyword>
<organism evidence="3">
    <name type="scientific">Dictyoglomus turgidum</name>
    <dbReference type="NCBI Taxonomy" id="513050"/>
    <lineage>
        <taxon>Bacteria</taxon>
        <taxon>Pseudomonadati</taxon>
        <taxon>Dictyoglomota</taxon>
        <taxon>Dictyoglomia</taxon>
        <taxon>Dictyoglomales</taxon>
        <taxon>Dictyoglomaceae</taxon>
        <taxon>Dictyoglomus</taxon>
    </lineage>
</organism>
<keyword evidence="1" id="KW-0812">Transmembrane</keyword>
<dbReference type="GO" id="GO:0003677">
    <property type="term" value="F:DNA binding"/>
    <property type="evidence" value="ECO:0007669"/>
    <property type="project" value="UniProtKB-KW"/>
</dbReference>
<dbReference type="PANTHER" id="PTHR21180:SF32">
    <property type="entry name" value="ENDONUCLEASE_EXONUCLEASE_PHOSPHATASE FAMILY DOMAIN-CONTAINING PROTEIN 1"/>
    <property type="match status" value="1"/>
</dbReference>
<dbReference type="NCBIfam" id="TIGR00426">
    <property type="entry name" value="competence protein ComEA helix-hairpin-helix repeat region"/>
    <property type="match status" value="1"/>
</dbReference>
<dbReference type="InterPro" id="IPR004509">
    <property type="entry name" value="Competence_ComEA_HhH"/>
</dbReference>
<dbReference type="Gene3D" id="3.10.560.10">
    <property type="entry name" value="Outer membrane lipoprotein wza domain like"/>
    <property type="match status" value="1"/>
</dbReference>
<dbReference type="InterPro" id="IPR019554">
    <property type="entry name" value="Soluble_ligand-bd"/>
</dbReference>
<reference evidence="3" key="1">
    <citation type="journal article" date="2020" name="mSystems">
        <title>Genome- and Community-Level Interaction Insights into Carbon Utilization and Element Cycling Functions of Hydrothermarchaeota in Hydrothermal Sediment.</title>
        <authorList>
            <person name="Zhou Z."/>
            <person name="Liu Y."/>
            <person name="Xu W."/>
            <person name="Pan J."/>
            <person name="Luo Z.H."/>
            <person name="Li M."/>
        </authorList>
    </citation>
    <scope>NUCLEOTIDE SEQUENCE [LARGE SCALE GENOMIC DNA]</scope>
    <source>
        <strain evidence="3">SpSt-751</strain>
    </source>
</reference>
<dbReference type="Pfam" id="PF12836">
    <property type="entry name" value="HHH_3"/>
    <property type="match status" value="1"/>
</dbReference>
<evidence type="ECO:0000313" key="3">
    <source>
        <dbReference type="EMBL" id="HGB31548.1"/>
    </source>
</evidence>
<dbReference type="GO" id="GO:0015627">
    <property type="term" value="C:type II protein secretion system complex"/>
    <property type="evidence" value="ECO:0007669"/>
    <property type="project" value="TreeGrafter"/>
</dbReference>
<sequence length="185" mass="20570">MFDKKERIIIIIFVCIVAFFTVFNLFGKEQKISEENVDSFIVVHVAGEVKIPGVYKLRDGARVVDAINMAGGPLPSADLDKLNLADYLKDGSKINVPSKEQFLNSISSTNEELKTSVGVPTNDKININTASKEQLETLPGIGPTLAQRIIDYRNEHGLFTSYDDLLNVKGIGDKKLEKLKDKITW</sequence>
<feature type="domain" description="Helix-hairpin-helix DNA-binding motif class 1" evidence="2">
    <location>
        <begin position="163"/>
        <end position="182"/>
    </location>
</feature>
<evidence type="ECO:0000256" key="1">
    <source>
        <dbReference type="SAM" id="Phobius"/>
    </source>
</evidence>
<dbReference type="InterPro" id="IPR051675">
    <property type="entry name" value="Endo/Exo/Phosphatase_dom_1"/>
</dbReference>
<dbReference type="GO" id="GO:0006281">
    <property type="term" value="P:DNA repair"/>
    <property type="evidence" value="ECO:0007669"/>
    <property type="project" value="InterPro"/>
</dbReference>
<proteinExistence type="predicted"/>
<accession>A0A7C3WPX9</accession>
<feature type="transmembrane region" description="Helical" evidence="1">
    <location>
        <begin position="7"/>
        <end position="26"/>
    </location>
</feature>
<dbReference type="Gene3D" id="1.10.150.310">
    <property type="entry name" value="Tex RuvX-like domain-like"/>
    <property type="match status" value="1"/>
</dbReference>
<dbReference type="SUPFAM" id="SSF47781">
    <property type="entry name" value="RuvA domain 2-like"/>
    <property type="match status" value="1"/>
</dbReference>
<name>A0A7C3WPX9_9BACT</name>
<keyword evidence="3" id="KW-0238">DNA-binding</keyword>
<dbReference type="InterPro" id="IPR003583">
    <property type="entry name" value="Hlx-hairpin-Hlx_DNA-bd_motif"/>
</dbReference>
<dbReference type="AlphaFoldDB" id="A0A7C3WPX9"/>
<dbReference type="EMBL" id="DTGA01000173">
    <property type="protein sequence ID" value="HGB31548.1"/>
    <property type="molecule type" value="Genomic_DNA"/>
</dbReference>
<feature type="domain" description="Helix-hairpin-helix DNA-binding motif class 1" evidence="2">
    <location>
        <begin position="133"/>
        <end position="152"/>
    </location>
</feature>
<dbReference type="GO" id="GO:0015628">
    <property type="term" value="P:protein secretion by the type II secretion system"/>
    <property type="evidence" value="ECO:0007669"/>
    <property type="project" value="TreeGrafter"/>
</dbReference>
<dbReference type="Pfam" id="PF10531">
    <property type="entry name" value="SLBB"/>
    <property type="match status" value="1"/>
</dbReference>
<dbReference type="InterPro" id="IPR010994">
    <property type="entry name" value="RuvA_2-like"/>
</dbReference>
<protein>
    <submittedName>
        <fullName evidence="3">ComEA family DNA-binding protein</fullName>
    </submittedName>
</protein>
<gene>
    <name evidence="3" type="ORF">ENV35_06710</name>
</gene>
<comment type="caution">
    <text evidence="3">The sequence shown here is derived from an EMBL/GenBank/DDBJ whole genome shotgun (WGS) entry which is preliminary data.</text>
</comment>
<keyword evidence="1" id="KW-0472">Membrane</keyword>
<dbReference type="PANTHER" id="PTHR21180">
    <property type="entry name" value="ENDONUCLEASE/EXONUCLEASE/PHOSPHATASE FAMILY DOMAIN-CONTAINING PROTEIN 1"/>
    <property type="match status" value="1"/>
</dbReference>